<comment type="similarity">
    <text evidence="2 5">Belongs to the RxLR effector family.</text>
</comment>
<dbReference type="Pfam" id="PF16810">
    <property type="entry name" value="RXLR"/>
    <property type="match status" value="1"/>
</dbReference>
<name>A0A9W6Y4B0_9STRA</name>
<keyword evidence="7" id="KW-1185">Reference proteome</keyword>
<evidence type="ECO:0000256" key="5">
    <source>
        <dbReference type="RuleBase" id="RU367124"/>
    </source>
</evidence>
<keyword evidence="4" id="KW-0732">Signal</keyword>
<protein>
    <recommendedName>
        <fullName evidence="5">RxLR effector protein</fullName>
    </recommendedName>
</protein>
<dbReference type="AlphaFoldDB" id="A0A9W6Y4B0"/>
<evidence type="ECO:0000256" key="1">
    <source>
        <dbReference type="ARBA" id="ARBA00004613"/>
    </source>
</evidence>
<dbReference type="InterPro" id="IPR031825">
    <property type="entry name" value="RXLR"/>
</dbReference>
<sequence length="232" mass="26082">MSHNNCHETNPLRMDRDLLRITAFCWGLTLPQSLRAVLVDSGRIVRQTSLLPFALPMARHWMASCHPYLRSIVHHSATCSAAIKTIDYPVRPNMRVFLAFLVAAMLFVKNDVAAATSSLSEKMSPDSVQMPDPAPRFLRYYTTAEEKEARTEERGFDSGVVGRLISAEKIDDALKSKEKMMSLFSGLSRADAPERKEALKILGNSNQYLLLYWNGYTRKMAEKAAKAARNAE</sequence>
<accession>A0A9W6Y4B0</accession>
<reference evidence="6" key="1">
    <citation type="submission" date="2023-04" db="EMBL/GenBank/DDBJ databases">
        <title>Phytophthora fragariaefolia NBRC 109709.</title>
        <authorList>
            <person name="Ichikawa N."/>
            <person name="Sato H."/>
            <person name="Tonouchi N."/>
        </authorList>
    </citation>
    <scope>NUCLEOTIDE SEQUENCE</scope>
    <source>
        <strain evidence="6">NBRC 109709</strain>
    </source>
</reference>
<gene>
    <name evidence="6" type="ORF">Pfra01_002124700</name>
</gene>
<proteinExistence type="inferred from homology"/>
<dbReference type="Proteomes" id="UP001165121">
    <property type="component" value="Unassembled WGS sequence"/>
</dbReference>
<comment type="domain">
    <text evidence="5">The RxLR-dEER motif acts to carry the protein into the host cell cytoplasm through binding to cell surface phosphatidylinositol-3-phosphate.</text>
</comment>
<evidence type="ECO:0000256" key="2">
    <source>
        <dbReference type="ARBA" id="ARBA00010400"/>
    </source>
</evidence>
<keyword evidence="3 5" id="KW-0964">Secreted</keyword>
<evidence type="ECO:0000313" key="7">
    <source>
        <dbReference type="Proteomes" id="UP001165121"/>
    </source>
</evidence>
<comment type="caution">
    <text evidence="6">The sequence shown here is derived from an EMBL/GenBank/DDBJ whole genome shotgun (WGS) entry which is preliminary data.</text>
</comment>
<organism evidence="6 7">
    <name type="scientific">Phytophthora fragariaefolia</name>
    <dbReference type="NCBI Taxonomy" id="1490495"/>
    <lineage>
        <taxon>Eukaryota</taxon>
        <taxon>Sar</taxon>
        <taxon>Stramenopiles</taxon>
        <taxon>Oomycota</taxon>
        <taxon>Peronosporomycetes</taxon>
        <taxon>Peronosporales</taxon>
        <taxon>Peronosporaceae</taxon>
        <taxon>Phytophthora</taxon>
    </lineage>
</organism>
<evidence type="ECO:0000313" key="6">
    <source>
        <dbReference type="EMBL" id="GMF52065.1"/>
    </source>
</evidence>
<dbReference type="EMBL" id="BSXT01003012">
    <property type="protein sequence ID" value="GMF52065.1"/>
    <property type="molecule type" value="Genomic_DNA"/>
</dbReference>
<evidence type="ECO:0000256" key="3">
    <source>
        <dbReference type="ARBA" id="ARBA00022525"/>
    </source>
</evidence>
<comment type="subcellular location">
    <subcellularLocation>
        <location evidence="1 5">Secreted</location>
    </subcellularLocation>
</comment>
<comment type="function">
    <text evidence="5">Effector that suppresses plant defense responses during pathogen infection.</text>
</comment>
<evidence type="ECO:0000256" key="4">
    <source>
        <dbReference type="ARBA" id="ARBA00022729"/>
    </source>
</evidence>